<dbReference type="InterPro" id="IPR000182">
    <property type="entry name" value="GNAT_dom"/>
</dbReference>
<keyword evidence="1" id="KW-0732">Signal</keyword>
<name>A0A835YLW0_9STRA</name>
<dbReference type="CDD" id="cd04301">
    <property type="entry name" value="NAT_SF"/>
    <property type="match status" value="1"/>
</dbReference>
<dbReference type="Gene3D" id="3.40.630.30">
    <property type="match status" value="1"/>
</dbReference>
<evidence type="ECO:0000259" key="2">
    <source>
        <dbReference type="PROSITE" id="PS51186"/>
    </source>
</evidence>
<evidence type="ECO:0000313" key="3">
    <source>
        <dbReference type="EMBL" id="KAG5177752.1"/>
    </source>
</evidence>
<keyword evidence="4" id="KW-1185">Reference proteome</keyword>
<dbReference type="EMBL" id="JAFCMP010000522">
    <property type="protein sequence ID" value="KAG5177752.1"/>
    <property type="molecule type" value="Genomic_DNA"/>
</dbReference>
<evidence type="ECO:0000313" key="4">
    <source>
        <dbReference type="Proteomes" id="UP000664859"/>
    </source>
</evidence>
<feature type="domain" description="N-acetyltransferase" evidence="2">
    <location>
        <begin position="37"/>
        <end position="198"/>
    </location>
</feature>
<feature type="chain" id="PRO_5032736144" description="N-acetyltransferase domain-containing protein" evidence="1">
    <location>
        <begin position="21"/>
        <end position="210"/>
    </location>
</feature>
<dbReference type="OrthoDB" id="73196at2759"/>
<reference evidence="3" key="1">
    <citation type="submission" date="2021-02" db="EMBL/GenBank/DDBJ databases">
        <title>First Annotated Genome of the Yellow-green Alga Tribonema minus.</title>
        <authorList>
            <person name="Mahan K.M."/>
        </authorList>
    </citation>
    <scope>NUCLEOTIDE SEQUENCE</scope>
    <source>
        <strain evidence="3">UTEX B ZZ1240</strain>
    </source>
</reference>
<feature type="signal peptide" evidence="1">
    <location>
        <begin position="1"/>
        <end position="20"/>
    </location>
</feature>
<dbReference type="Proteomes" id="UP000664859">
    <property type="component" value="Unassembled WGS sequence"/>
</dbReference>
<dbReference type="Pfam" id="PF00583">
    <property type="entry name" value="Acetyltransf_1"/>
    <property type="match status" value="1"/>
</dbReference>
<dbReference type="AlphaFoldDB" id="A0A835YLW0"/>
<organism evidence="3 4">
    <name type="scientific">Tribonema minus</name>
    <dbReference type="NCBI Taxonomy" id="303371"/>
    <lineage>
        <taxon>Eukaryota</taxon>
        <taxon>Sar</taxon>
        <taxon>Stramenopiles</taxon>
        <taxon>Ochrophyta</taxon>
        <taxon>PX clade</taxon>
        <taxon>Xanthophyceae</taxon>
        <taxon>Tribonematales</taxon>
        <taxon>Tribonemataceae</taxon>
        <taxon>Tribonema</taxon>
    </lineage>
</organism>
<dbReference type="SUPFAM" id="SSF55729">
    <property type="entry name" value="Acyl-CoA N-acyltransferases (Nat)"/>
    <property type="match status" value="1"/>
</dbReference>
<protein>
    <recommendedName>
        <fullName evidence="2">N-acetyltransferase domain-containing protein</fullName>
    </recommendedName>
</protein>
<evidence type="ECO:0000256" key="1">
    <source>
        <dbReference type="SAM" id="SignalP"/>
    </source>
</evidence>
<dbReference type="GO" id="GO:0016747">
    <property type="term" value="F:acyltransferase activity, transferring groups other than amino-acyl groups"/>
    <property type="evidence" value="ECO:0007669"/>
    <property type="project" value="InterPro"/>
</dbReference>
<proteinExistence type="predicted"/>
<comment type="caution">
    <text evidence="3">The sequence shown here is derived from an EMBL/GenBank/DDBJ whole genome shotgun (WGS) entry which is preliminary data.</text>
</comment>
<sequence>MAGLLWQVHLLLLRLGVVLLRCSDRRLLAEGFVSGGLNFKAFDQRVPPTVFNGYWIICRILRRRVFCEELQGVPEMEFDENDGTCRHIIIQVGDAPVGCLRWRIEPPQAAGAPAVALIDRLCILAAYRGRGFARKAMEHALEDVSAVAVEAQVGVGAVVVLAPSGTMLQAKLADRGFVPQAEAVLKGIPAVRMCLVAAPQQPQAHTAALP</sequence>
<gene>
    <name evidence="3" type="ORF">JKP88DRAFT_264942</name>
</gene>
<dbReference type="InterPro" id="IPR016181">
    <property type="entry name" value="Acyl_CoA_acyltransferase"/>
</dbReference>
<accession>A0A835YLW0</accession>
<dbReference type="PROSITE" id="PS51186">
    <property type="entry name" value="GNAT"/>
    <property type="match status" value="1"/>
</dbReference>